<feature type="compositionally biased region" description="Polar residues" evidence="4">
    <location>
        <begin position="582"/>
        <end position="592"/>
    </location>
</feature>
<feature type="compositionally biased region" description="Polar residues" evidence="4">
    <location>
        <begin position="536"/>
        <end position="560"/>
    </location>
</feature>
<dbReference type="PROSITE" id="PS00141">
    <property type="entry name" value="ASP_PROTEASE"/>
    <property type="match status" value="1"/>
</dbReference>
<keyword evidence="5" id="KW-0472">Membrane</keyword>
<gene>
    <name evidence="8" type="ORF">NLJ89_g5368</name>
</gene>
<feature type="compositionally biased region" description="Low complexity" evidence="4">
    <location>
        <begin position="567"/>
        <end position="578"/>
    </location>
</feature>
<dbReference type="CDD" id="cd05471">
    <property type="entry name" value="pepsin_like"/>
    <property type="match status" value="1"/>
</dbReference>
<dbReference type="GO" id="GO:0006508">
    <property type="term" value="P:proteolysis"/>
    <property type="evidence" value="ECO:0007669"/>
    <property type="project" value="UniProtKB-KW"/>
</dbReference>
<keyword evidence="2 3" id="KW-0064">Aspartyl protease</keyword>
<reference evidence="8" key="1">
    <citation type="submission" date="2022-07" db="EMBL/GenBank/DDBJ databases">
        <title>Genome Sequence of Agrocybe chaxingu.</title>
        <authorList>
            <person name="Buettner E."/>
        </authorList>
    </citation>
    <scope>NUCLEOTIDE SEQUENCE</scope>
    <source>
        <strain evidence="8">MP-N11</strain>
    </source>
</reference>
<evidence type="ECO:0000256" key="1">
    <source>
        <dbReference type="ARBA" id="ARBA00007447"/>
    </source>
</evidence>
<evidence type="ECO:0000256" key="2">
    <source>
        <dbReference type="ARBA" id="ARBA00022750"/>
    </source>
</evidence>
<evidence type="ECO:0000313" key="8">
    <source>
        <dbReference type="EMBL" id="KAJ3509155.1"/>
    </source>
</evidence>
<keyword evidence="6" id="KW-0732">Signal</keyword>
<dbReference type="EMBL" id="JANKHO010000499">
    <property type="protein sequence ID" value="KAJ3509155.1"/>
    <property type="molecule type" value="Genomic_DNA"/>
</dbReference>
<name>A0A9W8K7D2_9AGAR</name>
<dbReference type="SUPFAM" id="SSF50630">
    <property type="entry name" value="Acid proteases"/>
    <property type="match status" value="1"/>
</dbReference>
<protein>
    <recommendedName>
        <fullName evidence="7">Peptidase A1 domain-containing protein</fullName>
    </recommendedName>
</protein>
<dbReference type="GO" id="GO:0004190">
    <property type="term" value="F:aspartic-type endopeptidase activity"/>
    <property type="evidence" value="ECO:0007669"/>
    <property type="project" value="UniProtKB-KW"/>
</dbReference>
<sequence length="592" mass="64827">MRSLIPLSLLLTVLDTPVHAVVFPFTVRFGHPAPSSLHRRAPVPIGNTGNAQYVSNITIGGVTLPVLLDTGSSDLWVHFPKEVPTMTDTGTEVSLSYAVGKATGHVQLADVSLGSITVQNQAFIHVVDTSTFTSDIHAQGYDGLIGLGPNESSVIRKKMKKADSSNTLVQRVFESNRSTENYITFLLDRKGDPGEQFKGQFTISEIVPGFENITSMPKLDVDKVNRLLKADQHWQALTDEDNGIIGPDGKAVTIDSIVPGAPEGQFVAVVDSGFTFSQVPREVSDAIYGRVRGAYYDEKNEWWLIPCGQYLNISFNFGGRNYPIHPLDVVDDNFSKVDPTGKKVCIGAFQPITSAFSVLGHYDMILGMSFLRNAYTLLDFGDWIKNSADKEHPYIQMASLTNVEAARQDFIQVRLGGNASAIDDARWTLLPVDQMQHSPISAEEKKKKYQEMILSRWPYIFVGCLALVLIMIGLCVWKCCCKRRGNNANAAGGSTKKGFFSRGGGDSGKGDHLESAPRDSYAPLGGERSVGDLSKNPFSTPNSSHYNLNSPSQHHLNSPSGYDFQHAAPPYTAYPPDYGSGPRQSGYQDNRH</sequence>
<comment type="similarity">
    <text evidence="1 3">Belongs to the peptidase A1 family.</text>
</comment>
<dbReference type="OrthoDB" id="15189at2759"/>
<feature type="signal peptide" evidence="6">
    <location>
        <begin position="1"/>
        <end position="20"/>
    </location>
</feature>
<evidence type="ECO:0000259" key="7">
    <source>
        <dbReference type="PROSITE" id="PS51767"/>
    </source>
</evidence>
<organism evidence="8 9">
    <name type="scientific">Agrocybe chaxingu</name>
    <dbReference type="NCBI Taxonomy" id="84603"/>
    <lineage>
        <taxon>Eukaryota</taxon>
        <taxon>Fungi</taxon>
        <taxon>Dikarya</taxon>
        <taxon>Basidiomycota</taxon>
        <taxon>Agaricomycotina</taxon>
        <taxon>Agaricomycetes</taxon>
        <taxon>Agaricomycetidae</taxon>
        <taxon>Agaricales</taxon>
        <taxon>Agaricineae</taxon>
        <taxon>Strophariaceae</taxon>
        <taxon>Agrocybe</taxon>
    </lineage>
</organism>
<keyword evidence="5" id="KW-0812">Transmembrane</keyword>
<keyword evidence="3" id="KW-0645">Protease</keyword>
<comment type="caution">
    <text evidence="8">The sequence shown here is derived from an EMBL/GenBank/DDBJ whole genome shotgun (WGS) entry which is preliminary data.</text>
</comment>
<dbReference type="PRINTS" id="PR00792">
    <property type="entry name" value="PEPSIN"/>
</dbReference>
<feature type="compositionally biased region" description="Basic and acidic residues" evidence="4">
    <location>
        <begin position="508"/>
        <end position="517"/>
    </location>
</feature>
<dbReference type="InterPro" id="IPR001969">
    <property type="entry name" value="Aspartic_peptidase_AS"/>
</dbReference>
<proteinExistence type="inferred from homology"/>
<dbReference type="InterPro" id="IPR034164">
    <property type="entry name" value="Pepsin-like_dom"/>
</dbReference>
<dbReference type="PANTHER" id="PTHR47966:SF51">
    <property type="entry name" value="BETA-SITE APP-CLEAVING ENZYME, ISOFORM A-RELATED"/>
    <property type="match status" value="1"/>
</dbReference>
<keyword evidence="9" id="KW-1185">Reference proteome</keyword>
<dbReference type="InterPro" id="IPR033121">
    <property type="entry name" value="PEPTIDASE_A1"/>
</dbReference>
<dbReference type="Pfam" id="PF00026">
    <property type="entry name" value="Asp"/>
    <property type="match status" value="2"/>
</dbReference>
<evidence type="ECO:0000256" key="4">
    <source>
        <dbReference type="SAM" id="MobiDB-lite"/>
    </source>
</evidence>
<evidence type="ECO:0000313" key="9">
    <source>
        <dbReference type="Proteomes" id="UP001148786"/>
    </source>
</evidence>
<keyword evidence="5" id="KW-1133">Transmembrane helix</keyword>
<dbReference type="Proteomes" id="UP001148786">
    <property type="component" value="Unassembled WGS sequence"/>
</dbReference>
<dbReference type="InterPro" id="IPR021109">
    <property type="entry name" value="Peptidase_aspartic_dom_sf"/>
</dbReference>
<dbReference type="InterPro" id="IPR001461">
    <property type="entry name" value="Aspartic_peptidase_A1"/>
</dbReference>
<dbReference type="PROSITE" id="PS51767">
    <property type="entry name" value="PEPTIDASE_A1"/>
    <property type="match status" value="1"/>
</dbReference>
<evidence type="ECO:0000256" key="6">
    <source>
        <dbReference type="SAM" id="SignalP"/>
    </source>
</evidence>
<feature type="domain" description="Peptidase A1" evidence="7">
    <location>
        <begin position="53"/>
        <end position="388"/>
    </location>
</feature>
<feature type="transmembrane region" description="Helical" evidence="5">
    <location>
        <begin position="457"/>
        <end position="477"/>
    </location>
</feature>
<evidence type="ECO:0000256" key="3">
    <source>
        <dbReference type="RuleBase" id="RU000454"/>
    </source>
</evidence>
<dbReference type="Gene3D" id="2.40.70.10">
    <property type="entry name" value="Acid Proteases"/>
    <property type="match status" value="2"/>
</dbReference>
<accession>A0A9W8K7D2</accession>
<dbReference type="AlphaFoldDB" id="A0A9W8K7D2"/>
<evidence type="ECO:0000256" key="5">
    <source>
        <dbReference type="SAM" id="Phobius"/>
    </source>
</evidence>
<keyword evidence="3" id="KW-0378">Hydrolase</keyword>
<feature type="chain" id="PRO_5040740414" description="Peptidase A1 domain-containing protein" evidence="6">
    <location>
        <begin position="21"/>
        <end position="592"/>
    </location>
</feature>
<dbReference type="PANTHER" id="PTHR47966">
    <property type="entry name" value="BETA-SITE APP-CLEAVING ENZYME, ISOFORM A-RELATED"/>
    <property type="match status" value="1"/>
</dbReference>
<feature type="region of interest" description="Disordered" evidence="4">
    <location>
        <begin position="492"/>
        <end position="592"/>
    </location>
</feature>